<keyword evidence="3" id="KW-1185">Reference proteome</keyword>
<keyword evidence="1" id="KW-0472">Membrane</keyword>
<organism evidence="2 3">
    <name type="scientific">Crotalaria pallida</name>
    <name type="common">Smooth rattlebox</name>
    <name type="synonym">Crotalaria striata</name>
    <dbReference type="NCBI Taxonomy" id="3830"/>
    <lineage>
        <taxon>Eukaryota</taxon>
        <taxon>Viridiplantae</taxon>
        <taxon>Streptophyta</taxon>
        <taxon>Embryophyta</taxon>
        <taxon>Tracheophyta</taxon>
        <taxon>Spermatophyta</taxon>
        <taxon>Magnoliopsida</taxon>
        <taxon>eudicotyledons</taxon>
        <taxon>Gunneridae</taxon>
        <taxon>Pentapetalae</taxon>
        <taxon>rosids</taxon>
        <taxon>fabids</taxon>
        <taxon>Fabales</taxon>
        <taxon>Fabaceae</taxon>
        <taxon>Papilionoideae</taxon>
        <taxon>50 kb inversion clade</taxon>
        <taxon>genistoids sensu lato</taxon>
        <taxon>core genistoids</taxon>
        <taxon>Crotalarieae</taxon>
        <taxon>Crotalaria</taxon>
    </lineage>
</organism>
<name>A0AAN9J349_CROPI</name>
<sequence length="158" mass="17516">MTEDGCVLCLLEDSGSCPAVLCGLMVICSLQVCSSVVKEEVNLRIALCTLYEVLCSVHDGAHSAHKVLVYLLLLLIPLPCQVRLHGRLTKINKIIFVVARGEFLGWYFLFYLPPALPSLGVCCCLFPLLPPLSLYSLLLCSTCILNSLWEPVTFYDYD</sequence>
<reference evidence="2 3" key="1">
    <citation type="submission" date="2024-01" db="EMBL/GenBank/DDBJ databases">
        <title>The genomes of 5 underutilized Papilionoideae crops provide insights into root nodulation and disease resistanc.</title>
        <authorList>
            <person name="Yuan L."/>
        </authorList>
    </citation>
    <scope>NUCLEOTIDE SEQUENCE [LARGE SCALE GENOMIC DNA]</scope>
    <source>
        <strain evidence="2">ZHUSHIDOU_FW_LH</strain>
        <tissue evidence="2">Leaf</tissue>
    </source>
</reference>
<keyword evidence="1" id="KW-0812">Transmembrane</keyword>
<evidence type="ECO:0000313" key="2">
    <source>
        <dbReference type="EMBL" id="KAK7291187.1"/>
    </source>
</evidence>
<evidence type="ECO:0000313" key="3">
    <source>
        <dbReference type="Proteomes" id="UP001372338"/>
    </source>
</evidence>
<dbReference type="EMBL" id="JAYWIO010000001">
    <property type="protein sequence ID" value="KAK7291187.1"/>
    <property type="molecule type" value="Genomic_DNA"/>
</dbReference>
<protein>
    <submittedName>
        <fullName evidence="2">Uncharacterized protein</fullName>
    </submittedName>
</protein>
<comment type="caution">
    <text evidence="2">The sequence shown here is derived from an EMBL/GenBank/DDBJ whole genome shotgun (WGS) entry which is preliminary data.</text>
</comment>
<feature type="transmembrane region" description="Helical" evidence="1">
    <location>
        <begin position="104"/>
        <end position="129"/>
    </location>
</feature>
<feature type="transmembrane region" description="Helical" evidence="1">
    <location>
        <begin position="67"/>
        <end position="84"/>
    </location>
</feature>
<proteinExistence type="predicted"/>
<dbReference type="Proteomes" id="UP001372338">
    <property type="component" value="Unassembled WGS sequence"/>
</dbReference>
<gene>
    <name evidence="2" type="ORF">RIF29_06129</name>
</gene>
<dbReference type="AlphaFoldDB" id="A0AAN9J349"/>
<evidence type="ECO:0000256" key="1">
    <source>
        <dbReference type="SAM" id="Phobius"/>
    </source>
</evidence>
<accession>A0AAN9J349</accession>
<keyword evidence="1" id="KW-1133">Transmembrane helix</keyword>